<dbReference type="Proteomes" id="UP001500466">
    <property type="component" value="Unassembled WGS sequence"/>
</dbReference>
<evidence type="ECO:0000313" key="2">
    <source>
        <dbReference type="EMBL" id="GAA4960010.1"/>
    </source>
</evidence>
<feature type="region of interest" description="Disordered" evidence="1">
    <location>
        <begin position="81"/>
        <end position="103"/>
    </location>
</feature>
<name>A0ABP9H5C4_9ACTN</name>
<accession>A0ABP9H5C4</accession>
<sequence>MKPGAIAASTFAKACANSAGLTAAGFGGTVGSGGADGTAELSEDDALAPAFFTSVAELHPLNTVNAVTAPAVAHATAAIRPVLPCRTSPPGPPSKSSDTVLGR</sequence>
<gene>
    <name evidence="2" type="ORF">GCM10023205_23920</name>
</gene>
<evidence type="ECO:0000256" key="1">
    <source>
        <dbReference type="SAM" id="MobiDB-lite"/>
    </source>
</evidence>
<protein>
    <submittedName>
        <fullName evidence="2">Uncharacterized protein</fullName>
    </submittedName>
</protein>
<evidence type="ECO:0000313" key="3">
    <source>
        <dbReference type="Proteomes" id="UP001500466"/>
    </source>
</evidence>
<organism evidence="2 3">
    <name type="scientific">Yinghuangia aomiensis</name>
    <dbReference type="NCBI Taxonomy" id="676205"/>
    <lineage>
        <taxon>Bacteria</taxon>
        <taxon>Bacillati</taxon>
        <taxon>Actinomycetota</taxon>
        <taxon>Actinomycetes</taxon>
        <taxon>Kitasatosporales</taxon>
        <taxon>Streptomycetaceae</taxon>
        <taxon>Yinghuangia</taxon>
    </lineage>
</organism>
<proteinExistence type="predicted"/>
<reference evidence="3" key="1">
    <citation type="journal article" date="2019" name="Int. J. Syst. Evol. Microbiol.">
        <title>The Global Catalogue of Microorganisms (GCM) 10K type strain sequencing project: providing services to taxonomists for standard genome sequencing and annotation.</title>
        <authorList>
            <consortium name="The Broad Institute Genomics Platform"/>
            <consortium name="The Broad Institute Genome Sequencing Center for Infectious Disease"/>
            <person name="Wu L."/>
            <person name="Ma J."/>
        </authorList>
    </citation>
    <scope>NUCLEOTIDE SEQUENCE [LARGE SCALE GENOMIC DNA]</scope>
    <source>
        <strain evidence="3">JCM 17986</strain>
    </source>
</reference>
<comment type="caution">
    <text evidence="2">The sequence shown here is derived from an EMBL/GenBank/DDBJ whole genome shotgun (WGS) entry which is preliminary data.</text>
</comment>
<dbReference type="EMBL" id="BAABHS010000007">
    <property type="protein sequence ID" value="GAA4960010.1"/>
    <property type="molecule type" value="Genomic_DNA"/>
</dbReference>
<feature type="compositionally biased region" description="Polar residues" evidence="1">
    <location>
        <begin position="94"/>
        <end position="103"/>
    </location>
</feature>
<keyword evidence="3" id="KW-1185">Reference proteome</keyword>